<protein>
    <recommendedName>
        <fullName evidence="12">Cytochrome P450</fullName>
    </recommendedName>
</protein>
<feature type="binding site" description="axial binding residue" evidence="9">
    <location>
        <position position="486"/>
    </location>
    <ligand>
        <name>heme</name>
        <dbReference type="ChEBI" id="CHEBI:30413"/>
    </ligand>
    <ligandPart>
        <name>Fe</name>
        <dbReference type="ChEBI" id="CHEBI:18248"/>
    </ligandPart>
</feature>
<keyword evidence="8" id="KW-0503">Monooxygenase</keyword>
<dbReference type="GO" id="GO:0004497">
    <property type="term" value="F:monooxygenase activity"/>
    <property type="evidence" value="ECO:0007669"/>
    <property type="project" value="UniProtKB-KW"/>
</dbReference>
<dbReference type="SUPFAM" id="SSF48264">
    <property type="entry name" value="Cytochrome P450"/>
    <property type="match status" value="1"/>
</dbReference>
<dbReference type="InterPro" id="IPR036396">
    <property type="entry name" value="Cyt_P450_sf"/>
</dbReference>
<comment type="pathway">
    <text evidence="2">Secondary metabolite biosynthesis.</text>
</comment>
<dbReference type="Gene3D" id="1.10.630.10">
    <property type="entry name" value="Cytochrome P450"/>
    <property type="match status" value="1"/>
</dbReference>
<evidence type="ECO:0000256" key="5">
    <source>
        <dbReference type="ARBA" id="ARBA00022723"/>
    </source>
</evidence>
<proteinExistence type="inferred from homology"/>
<dbReference type="PANTHER" id="PTHR24305:SF166">
    <property type="entry name" value="CYTOCHROME P450 12A4, MITOCHONDRIAL-RELATED"/>
    <property type="match status" value="1"/>
</dbReference>
<evidence type="ECO:0000313" key="10">
    <source>
        <dbReference type="EMBL" id="ETW77148.1"/>
    </source>
</evidence>
<dbReference type="InParanoid" id="W4JUB8"/>
<evidence type="ECO:0000256" key="6">
    <source>
        <dbReference type="ARBA" id="ARBA00023002"/>
    </source>
</evidence>
<dbReference type="CDD" id="cd11069">
    <property type="entry name" value="CYP_FUM15-like"/>
    <property type="match status" value="1"/>
</dbReference>
<dbReference type="GO" id="GO:0016705">
    <property type="term" value="F:oxidoreductase activity, acting on paired donors, with incorporation or reduction of molecular oxygen"/>
    <property type="evidence" value="ECO:0007669"/>
    <property type="project" value="InterPro"/>
</dbReference>
<accession>W4JUB8</accession>
<comment type="similarity">
    <text evidence="3">Belongs to the cytochrome P450 family.</text>
</comment>
<dbReference type="KEGG" id="hir:HETIRDRAFT_152123"/>
<gene>
    <name evidence="10" type="ORF">HETIRDRAFT_152123</name>
</gene>
<sequence>MSDTSTLSSTLVAALSVVSVVYASYKIFGWILYPLLFSLRDVRGPKAPSWFYGHIRTISYEGERNMLGDFGNTYGRIFKIRGFFNRPRLVALDTRALSHILSHHDDFVKPERVRYTLGQVVGQGLLVVQGEQHKQQRRIMNPAFGPAQIRELTAIFVDKSIELRNLWMSELTSNGQNAIDVMAWLNKMTLDVIGLAGFNYPFNALSPDGKSNEMNAAVRTMFAEPDGGRTRLTILQTVLPLLRLIPSESQARYRAAQNTMMRVGQELLAEKKNAILAGNAGHEHKMGRGAQEFQGRDLLSLLIKANMATDLPEGSRMVDHDVLAQIATFIVAGHETTSTAVTWALFALSNNLDTQTKLRKELASLPTETPNMDELENLPYLDAVVRETLRLYSPVANTVRVAMKDDVIPTDEEWVDAKGVRRQGIRIKAGDEILIPIAAVNRLKALWGEDAGKFKPERWEHTPNAVHSIPGIWGNSLAFLGGPRACIGYRFSVVEMKSLLFVLVRAFQFQATAAPEDFKIMSTIVQRPVLKSRVEQGPQMPLLVSTISAE</sequence>
<evidence type="ECO:0000313" key="11">
    <source>
        <dbReference type="Proteomes" id="UP000030671"/>
    </source>
</evidence>
<dbReference type="GeneID" id="20667403"/>
<keyword evidence="11" id="KW-1185">Reference proteome</keyword>
<dbReference type="InterPro" id="IPR001128">
    <property type="entry name" value="Cyt_P450"/>
</dbReference>
<dbReference type="InterPro" id="IPR050121">
    <property type="entry name" value="Cytochrome_P450_monoxygenase"/>
</dbReference>
<dbReference type="eggNOG" id="KOG0157">
    <property type="taxonomic scope" value="Eukaryota"/>
</dbReference>
<dbReference type="GO" id="GO:0005506">
    <property type="term" value="F:iron ion binding"/>
    <property type="evidence" value="ECO:0007669"/>
    <property type="project" value="InterPro"/>
</dbReference>
<keyword evidence="6" id="KW-0560">Oxidoreductase</keyword>
<comment type="cofactor">
    <cofactor evidence="1 9">
        <name>heme</name>
        <dbReference type="ChEBI" id="CHEBI:30413"/>
    </cofactor>
</comment>
<evidence type="ECO:0000256" key="9">
    <source>
        <dbReference type="PIRSR" id="PIRSR602403-1"/>
    </source>
</evidence>
<dbReference type="HOGENOM" id="CLU_001570_5_11_1"/>
<dbReference type="Pfam" id="PF00067">
    <property type="entry name" value="p450"/>
    <property type="match status" value="1"/>
</dbReference>
<keyword evidence="5 9" id="KW-0479">Metal-binding</keyword>
<dbReference type="EMBL" id="KI925463">
    <property type="protein sequence ID" value="ETW77148.1"/>
    <property type="molecule type" value="Genomic_DNA"/>
</dbReference>
<dbReference type="OrthoDB" id="1470350at2759"/>
<evidence type="ECO:0000256" key="2">
    <source>
        <dbReference type="ARBA" id="ARBA00005179"/>
    </source>
</evidence>
<evidence type="ECO:0000256" key="3">
    <source>
        <dbReference type="ARBA" id="ARBA00010617"/>
    </source>
</evidence>
<dbReference type="RefSeq" id="XP_009550691.1">
    <property type="nucleotide sequence ID" value="XM_009552396.1"/>
</dbReference>
<evidence type="ECO:0000256" key="1">
    <source>
        <dbReference type="ARBA" id="ARBA00001971"/>
    </source>
</evidence>
<dbReference type="PANTHER" id="PTHR24305">
    <property type="entry name" value="CYTOCHROME P450"/>
    <property type="match status" value="1"/>
</dbReference>
<dbReference type="GO" id="GO:0020037">
    <property type="term" value="F:heme binding"/>
    <property type="evidence" value="ECO:0007669"/>
    <property type="project" value="InterPro"/>
</dbReference>
<organism evidence="10 11">
    <name type="scientific">Heterobasidion irregulare (strain TC 32-1)</name>
    <dbReference type="NCBI Taxonomy" id="747525"/>
    <lineage>
        <taxon>Eukaryota</taxon>
        <taxon>Fungi</taxon>
        <taxon>Dikarya</taxon>
        <taxon>Basidiomycota</taxon>
        <taxon>Agaricomycotina</taxon>
        <taxon>Agaricomycetes</taxon>
        <taxon>Russulales</taxon>
        <taxon>Bondarzewiaceae</taxon>
        <taxon>Heterobasidion</taxon>
        <taxon>Heterobasidion annosum species complex</taxon>
    </lineage>
</organism>
<evidence type="ECO:0000256" key="7">
    <source>
        <dbReference type="ARBA" id="ARBA00023004"/>
    </source>
</evidence>
<dbReference type="PRINTS" id="PR00465">
    <property type="entry name" value="EP450IV"/>
</dbReference>
<evidence type="ECO:0000256" key="4">
    <source>
        <dbReference type="ARBA" id="ARBA00022617"/>
    </source>
</evidence>
<dbReference type="InterPro" id="IPR002403">
    <property type="entry name" value="Cyt_P450_E_grp-IV"/>
</dbReference>
<dbReference type="Proteomes" id="UP000030671">
    <property type="component" value="Unassembled WGS sequence"/>
</dbReference>
<keyword evidence="4 9" id="KW-0349">Heme</keyword>
<dbReference type="PRINTS" id="PR00385">
    <property type="entry name" value="P450"/>
</dbReference>
<evidence type="ECO:0008006" key="12">
    <source>
        <dbReference type="Google" id="ProtNLM"/>
    </source>
</evidence>
<evidence type="ECO:0000256" key="8">
    <source>
        <dbReference type="ARBA" id="ARBA00023033"/>
    </source>
</evidence>
<name>W4JUB8_HETIT</name>
<dbReference type="STRING" id="747525.W4JUB8"/>
<dbReference type="AlphaFoldDB" id="W4JUB8"/>
<keyword evidence="7 9" id="KW-0408">Iron</keyword>
<reference evidence="10 11" key="1">
    <citation type="journal article" date="2012" name="New Phytol.">
        <title>Insight into trade-off between wood decay and parasitism from the genome of a fungal forest pathogen.</title>
        <authorList>
            <person name="Olson A."/>
            <person name="Aerts A."/>
            <person name="Asiegbu F."/>
            <person name="Belbahri L."/>
            <person name="Bouzid O."/>
            <person name="Broberg A."/>
            <person name="Canback B."/>
            <person name="Coutinho P.M."/>
            <person name="Cullen D."/>
            <person name="Dalman K."/>
            <person name="Deflorio G."/>
            <person name="van Diepen L.T."/>
            <person name="Dunand C."/>
            <person name="Duplessis S."/>
            <person name="Durling M."/>
            <person name="Gonthier P."/>
            <person name="Grimwood J."/>
            <person name="Fossdal C.G."/>
            <person name="Hansson D."/>
            <person name="Henrissat B."/>
            <person name="Hietala A."/>
            <person name="Himmelstrand K."/>
            <person name="Hoffmeister D."/>
            <person name="Hogberg N."/>
            <person name="James T.Y."/>
            <person name="Karlsson M."/>
            <person name="Kohler A."/>
            <person name="Kues U."/>
            <person name="Lee Y.H."/>
            <person name="Lin Y.C."/>
            <person name="Lind M."/>
            <person name="Lindquist E."/>
            <person name="Lombard V."/>
            <person name="Lucas S."/>
            <person name="Lunden K."/>
            <person name="Morin E."/>
            <person name="Murat C."/>
            <person name="Park J."/>
            <person name="Raffaello T."/>
            <person name="Rouze P."/>
            <person name="Salamov A."/>
            <person name="Schmutz J."/>
            <person name="Solheim H."/>
            <person name="Stahlberg J."/>
            <person name="Velez H."/>
            <person name="de Vries R.P."/>
            <person name="Wiebenga A."/>
            <person name="Woodward S."/>
            <person name="Yakovlev I."/>
            <person name="Garbelotto M."/>
            <person name="Martin F."/>
            <person name="Grigoriev I.V."/>
            <person name="Stenlid J."/>
        </authorList>
    </citation>
    <scope>NUCLEOTIDE SEQUENCE [LARGE SCALE GENOMIC DNA]</scope>
    <source>
        <strain evidence="10 11">TC 32-1</strain>
    </source>
</reference>